<sequence>MNYEIAPFIIQEKMRNCLIYLIISIFYFNNIFSKYTIENGIVMYNGVSVTRDLEYPFTTNADVKSFKVIDGIYAKDKYAVYRYGNYIIGADPQTFIPLNHGFSKDKNNIYRYNWIVEGIDKNTFKVLNQDENEDKYGIYFSDKNGIYFIKVWERNPYSKLEDIDIKTFEVLKNGYAKDKNNIYYNSFIIEEADMNSFEILSSDFSKDKNYFYFDGGKIKNIDVKTVKFFEKSFDSKYYLKDKNGVYIIDTVSEKYKITKLKSADTETFEILKEGYTKDKNSLYFYDYKLNVNPKTVEIFKMENDYINIYYLKDKNGIYVIIKSEIFPYEYKITKLENVDIKTFEILSEGNARDKNFMYIFDKK</sequence>
<evidence type="ECO:0000313" key="2">
    <source>
        <dbReference type="Proteomes" id="UP000070483"/>
    </source>
</evidence>
<keyword evidence="2" id="KW-1185">Reference proteome</keyword>
<proteinExistence type="predicted"/>
<dbReference type="EMBL" id="LSDD01000017">
    <property type="protein sequence ID" value="KXB69651.1"/>
    <property type="molecule type" value="Genomic_DNA"/>
</dbReference>
<feature type="non-terminal residue" evidence="1">
    <location>
        <position position="363"/>
    </location>
</feature>
<dbReference type="Pfam" id="PF13644">
    <property type="entry name" value="DKNYY"/>
    <property type="match status" value="2"/>
</dbReference>
<dbReference type="InterPro" id="IPR027375">
    <property type="entry name" value="DKNYY"/>
</dbReference>
<dbReference type="Proteomes" id="UP000070483">
    <property type="component" value="Unassembled WGS sequence"/>
</dbReference>
<evidence type="ECO:0000313" key="1">
    <source>
        <dbReference type="EMBL" id="KXB69651.1"/>
    </source>
</evidence>
<dbReference type="STRING" id="157687.HMPREF3180_00293"/>
<accession>A0A134APN4</accession>
<organism evidence="1 2">
    <name type="scientific">Leptotrichia wadei</name>
    <dbReference type="NCBI Taxonomy" id="157687"/>
    <lineage>
        <taxon>Bacteria</taxon>
        <taxon>Fusobacteriati</taxon>
        <taxon>Fusobacteriota</taxon>
        <taxon>Fusobacteriia</taxon>
        <taxon>Fusobacteriales</taxon>
        <taxon>Leptotrichiaceae</taxon>
        <taxon>Leptotrichia</taxon>
    </lineage>
</organism>
<name>A0A134APN4_9FUSO</name>
<protein>
    <submittedName>
        <fullName evidence="1">Uncharacterized protein</fullName>
    </submittedName>
</protein>
<reference evidence="2" key="1">
    <citation type="submission" date="2016-01" db="EMBL/GenBank/DDBJ databases">
        <authorList>
            <person name="Mitreva M."/>
            <person name="Pepin K.H."/>
            <person name="Mihindukulasuriya K.A."/>
            <person name="Fulton R."/>
            <person name="Fronick C."/>
            <person name="O'Laughlin M."/>
            <person name="Miner T."/>
            <person name="Herter B."/>
            <person name="Rosa B.A."/>
            <person name="Cordes M."/>
            <person name="Tomlinson C."/>
            <person name="Wollam A."/>
            <person name="Palsikar V.B."/>
            <person name="Mardis E.R."/>
            <person name="Wilson R.K."/>
        </authorList>
    </citation>
    <scope>NUCLEOTIDE SEQUENCE [LARGE SCALE GENOMIC DNA]</scope>
    <source>
        <strain evidence="2">KA00185</strain>
    </source>
</reference>
<dbReference type="AlphaFoldDB" id="A0A134APN4"/>
<comment type="caution">
    <text evidence="1">The sequence shown here is derived from an EMBL/GenBank/DDBJ whole genome shotgun (WGS) entry which is preliminary data.</text>
</comment>
<gene>
    <name evidence="1" type="ORF">HMPREF3180_00293</name>
</gene>